<dbReference type="InterPro" id="IPR036291">
    <property type="entry name" value="NAD(P)-bd_dom_sf"/>
</dbReference>
<dbReference type="Gene3D" id="3.90.180.10">
    <property type="entry name" value="Medium-chain alcohol dehydrogenases, catalytic domain"/>
    <property type="match status" value="1"/>
</dbReference>
<evidence type="ECO:0000313" key="6">
    <source>
        <dbReference type="EMBL" id="WYK18678.1"/>
    </source>
</evidence>
<evidence type="ECO:0000256" key="3">
    <source>
        <dbReference type="ARBA" id="ARBA00022723"/>
    </source>
</evidence>
<dbReference type="PANTHER" id="PTHR43350:SF19">
    <property type="entry name" value="D-GULOSIDE 3-DEHYDROGENASE"/>
    <property type="match status" value="1"/>
</dbReference>
<keyword evidence="7" id="KW-1185">Reference proteome</keyword>
<name>A0ABZ2TG17_9RHOB</name>
<dbReference type="EMBL" id="CP146606">
    <property type="protein sequence ID" value="WYK18678.1"/>
    <property type="molecule type" value="Genomic_DNA"/>
</dbReference>
<accession>A0ABZ2TG17</accession>
<evidence type="ECO:0000256" key="5">
    <source>
        <dbReference type="ARBA" id="ARBA00023002"/>
    </source>
</evidence>
<protein>
    <submittedName>
        <fullName evidence="6">Zinc-binding alcohol dehydrogenase</fullName>
    </submittedName>
</protein>
<dbReference type="SUPFAM" id="SSF51735">
    <property type="entry name" value="NAD(P)-binding Rossmann-fold domains"/>
    <property type="match status" value="1"/>
</dbReference>
<evidence type="ECO:0000256" key="4">
    <source>
        <dbReference type="ARBA" id="ARBA00022833"/>
    </source>
</evidence>
<proteinExistence type="inferred from homology"/>
<comment type="similarity">
    <text evidence="2">Belongs to the zinc-containing alcohol dehydrogenase family.</text>
</comment>
<sequence length="317" mass="34135">MTAMALWCVGQAQAAIRPARQGEGLLVKTLFSGISRGTERLVFQEKVPETEYARMRGPAQEGDFPHPVKYGYCAVGRVMEGRLEGQFVFALHPHQTMFRVPEGMLNHLPERLPPERAILSANMETALNILWDAKAGPGDKIVIVGTGVVGALTGYLAAKLPGAEVTLLDINPDRSKIAAQLGCDFATPDDAPGDCDVVVHLSASAAGLETAIRSAGDEATIVEASWYGTGTTPVPLGGAFHSRRLRLISSQVGKVPTAQRTRWSYKRRMAKALELLCDPALDVLISGETGFDDLPAQYGAILSDPETLCHRVRYSPT</sequence>
<dbReference type="SUPFAM" id="SSF50129">
    <property type="entry name" value="GroES-like"/>
    <property type="match status" value="1"/>
</dbReference>
<dbReference type="Gene3D" id="3.40.50.720">
    <property type="entry name" value="NAD(P)-binding Rossmann-like Domain"/>
    <property type="match status" value="1"/>
</dbReference>
<dbReference type="RefSeq" id="WP_317055361.1">
    <property type="nucleotide sequence ID" value="NZ_CP146606.1"/>
</dbReference>
<dbReference type="Proteomes" id="UP001281305">
    <property type="component" value="Chromosome"/>
</dbReference>
<dbReference type="CDD" id="cd08255">
    <property type="entry name" value="2-desacetyl-2-hydroxyethyl_bacteriochlorophyllide_like"/>
    <property type="match status" value="1"/>
</dbReference>
<reference evidence="6 7" key="1">
    <citation type="submission" date="2024-02" db="EMBL/GenBank/DDBJ databases">
        <title>Roseovarius strain W115 nov., isolated from a marine algae.</title>
        <authorList>
            <person name="Lee M.W."/>
            <person name="Lee J.K."/>
            <person name="Kim J.M."/>
            <person name="Choi D.G."/>
            <person name="Baek J.H."/>
            <person name="Bayburt H."/>
            <person name="Jung J.J."/>
            <person name="Han D.M."/>
            <person name="Jeon C.O."/>
        </authorList>
    </citation>
    <scope>NUCLEOTIDE SEQUENCE [LARGE SCALE GENOMIC DNA]</scope>
    <source>
        <strain evidence="6 7">W115</strain>
    </source>
</reference>
<organism evidence="6 7">
    <name type="scientific">Roseovarius rhodophyticola</name>
    <dbReference type="NCBI Taxonomy" id="3080827"/>
    <lineage>
        <taxon>Bacteria</taxon>
        <taxon>Pseudomonadati</taxon>
        <taxon>Pseudomonadota</taxon>
        <taxon>Alphaproteobacteria</taxon>
        <taxon>Rhodobacterales</taxon>
        <taxon>Roseobacteraceae</taxon>
        <taxon>Roseovarius</taxon>
    </lineage>
</organism>
<keyword evidence="5" id="KW-0560">Oxidoreductase</keyword>
<evidence type="ECO:0000256" key="2">
    <source>
        <dbReference type="ARBA" id="ARBA00008072"/>
    </source>
</evidence>
<dbReference type="InterPro" id="IPR011032">
    <property type="entry name" value="GroES-like_sf"/>
</dbReference>
<dbReference type="PANTHER" id="PTHR43350">
    <property type="entry name" value="NAD-DEPENDENT ALCOHOL DEHYDROGENASE"/>
    <property type="match status" value="1"/>
</dbReference>
<evidence type="ECO:0000256" key="1">
    <source>
        <dbReference type="ARBA" id="ARBA00001947"/>
    </source>
</evidence>
<evidence type="ECO:0000313" key="7">
    <source>
        <dbReference type="Proteomes" id="UP001281305"/>
    </source>
</evidence>
<keyword evidence="4" id="KW-0862">Zinc</keyword>
<gene>
    <name evidence="6" type="ORF">RZS32_001970</name>
</gene>
<comment type="cofactor">
    <cofactor evidence="1">
        <name>Zn(2+)</name>
        <dbReference type="ChEBI" id="CHEBI:29105"/>
    </cofactor>
</comment>
<keyword evidence="3" id="KW-0479">Metal-binding</keyword>